<dbReference type="Pfam" id="PF03706">
    <property type="entry name" value="LPG_synthase_TM"/>
    <property type="match status" value="1"/>
</dbReference>
<evidence type="ECO:0000256" key="1">
    <source>
        <dbReference type="ARBA" id="ARBA00004651"/>
    </source>
</evidence>
<evidence type="ECO:0000256" key="7">
    <source>
        <dbReference type="SAM" id="Phobius"/>
    </source>
</evidence>
<dbReference type="PANTHER" id="PTHR39087:SF2">
    <property type="entry name" value="UPF0104 MEMBRANE PROTEIN MJ1595"/>
    <property type="match status" value="1"/>
</dbReference>
<keyword evidence="4 7" id="KW-1133">Transmembrane helix</keyword>
<name>A0A1B1BN87_9MICO</name>
<feature type="transmembrane region" description="Helical" evidence="7">
    <location>
        <begin position="304"/>
        <end position="324"/>
    </location>
</feature>
<comment type="subcellular location">
    <subcellularLocation>
        <location evidence="1">Cell membrane</location>
        <topology evidence="1">Multi-pass membrane protein</topology>
    </subcellularLocation>
</comment>
<evidence type="ECO:0000256" key="4">
    <source>
        <dbReference type="ARBA" id="ARBA00022989"/>
    </source>
</evidence>
<dbReference type="RefSeq" id="WP_066597757.1">
    <property type="nucleotide sequence ID" value="NZ_CP016282.1"/>
</dbReference>
<feature type="transmembrane region" description="Helical" evidence="7">
    <location>
        <begin position="97"/>
        <end position="119"/>
    </location>
</feature>
<keyword evidence="9" id="KW-1185">Reference proteome</keyword>
<proteinExistence type="predicted"/>
<feature type="transmembrane region" description="Helical" evidence="7">
    <location>
        <begin position="63"/>
        <end position="85"/>
    </location>
</feature>
<accession>A0A1B1BN87</accession>
<evidence type="ECO:0000313" key="8">
    <source>
        <dbReference type="EMBL" id="ANP73966.1"/>
    </source>
</evidence>
<dbReference type="Proteomes" id="UP000092582">
    <property type="component" value="Chromosome 1"/>
</dbReference>
<evidence type="ECO:0000256" key="5">
    <source>
        <dbReference type="ARBA" id="ARBA00023136"/>
    </source>
</evidence>
<feature type="transmembrane region" description="Helical" evidence="7">
    <location>
        <begin position="173"/>
        <end position="195"/>
    </location>
</feature>
<keyword evidence="3 7" id="KW-0812">Transmembrane</keyword>
<keyword evidence="5 7" id="KW-0472">Membrane</keyword>
<keyword evidence="2" id="KW-1003">Cell membrane</keyword>
<evidence type="ECO:0000256" key="6">
    <source>
        <dbReference type="SAM" id="MobiDB-lite"/>
    </source>
</evidence>
<feature type="region of interest" description="Disordered" evidence="6">
    <location>
        <begin position="1"/>
        <end position="56"/>
    </location>
</feature>
<organism evidence="8 9">
    <name type="scientific">Cryobacterium arcticum</name>
    <dbReference type="NCBI Taxonomy" id="670052"/>
    <lineage>
        <taxon>Bacteria</taxon>
        <taxon>Bacillati</taxon>
        <taxon>Actinomycetota</taxon>
        <taxon>Actinomycetes</taxon>
        <taxon>Micrococcales</taxon>
        <taxon>Microbacteriaceae</taxon>
        <taxon>Cryobacterium</taxon>
    </lineage>
</organism>
<evidence type="ECO:0008006" key="10">
    <source>
        <dbReference type="Google" id="ProtNLM"/>
    </source>
</evidence>
<dbReference type="NCBIfam" id="TIGR00374">
    <property type="entry name" value="flippase-like domain"/>
    <property type="match status" value="1"/>
</dbReference>
<dbReference type="GO" id="GO:0005886">
    <property type="term" value="C:plasma membrane"/>
    <property type="evidence" value="ECO:0007669"/>
    <property type="project" value="UniProtKB-SubCell"/>
</dbReference>
<dbReference type="OrthoDB" id="3214926at2"/>
<reference evidence="8 9" key="1">
    <citation type="submission" date="2016-06" db="EMBL/GenBank/DDBJ databases">
        <title>Genome sequencing of Cryobacterium arcticum PAMC 27867.</title>
        <authorList>
            <person name="Lee J."/>
            <person name="Kim O.-S."/>
        </authorList>
    </citation>
    <scope>NUCLEOTIDE SEQUENCE [LARGE SCALE GENOMIC DNA]</scope>
    <source>
        <strain evidence="8 9">PAMC 27867</strain>
    </source>
</reference>
<dbReference type="EMBL" id="CP016282">
    <property type="protein sequence ID" value="ANP73966.1"/>
    <property type="molecule type" value="Genomic_DNA"/>
</dbReference>
<feature type="transmembrane region" description="Helical" evidence="7">
    <location>
        <begin position="207"/>
        <end position="230"/>
    </location>
</feature>
<evidence type="ECO:0000256" key="2">
    <source>
        <dbReference type="ARBA" id="ARBA00022475"/>
    </source>
</evidence>
<dbReference type="KEGG" id="cart:PA27867_3030"/>
<gene>
    <name evidence="8" type="ORF">PA27867_3030</name>
</gene>
<evidence type="ECO:0000313" key="9">
    <source>
        <dbReference type="Proteomes" id="UP000092582"/>
    </source>
</evidence>
<sequence length="398" mass="41521">MTDDADLVPEPGVPEPADSQPGGPEPSEPEPADPQLGGPEQDAHGPGTETPHPAATARRRHPLVIVASVLLLLVIVGVVLVPQYASGVRALESFGSISPSLVLAALTLELASLLCYSALSAEMIGPPTPRFRTLLRIDLTDLSIRNAVPGGGATAAAARYRFLRQAGVRPENALTAATIQLTGSNLALGALFALGVALSLRTLSDNLYYRVAGIAVLALLAAAALGVWLLTRHPARSVTVARAVAHRLPLVTESGAESFVRTLGGQIRLLATHPRRLLVVVLLSAANWLLDAAALWVLLAAFGYPLAFGPLLTVYGLGTIVAMLPLTPGGLGIVEAVMVPALIAYGAPREAALLGVLGWRLLEYWLPLPLGLAAWLSLRWGSFRGSHRPGRGAGASVR</sequence>
<dbReference type="InterPro" id="IPR022791">
    <property type="entry name" value="L-PG_synthase/AglD"/>
</dbReference>
<dbReference type="STRING" id="670052.PA27867_3030"/>
<dbReference type="AlphaFoldDB" id="A0A1B1BN87"/>
<evidence type="ECO:0000256" key="3">
    <source>
        <dbReference type="ARBA" id="ARBA00022692"/>
    </source>
</evidence>
<feature type="transmembrane region" description="Helical" evidence="7">
    <location>
        <begin position="277"/>
        <end position="298"/>
    </location>
</feature>
<dbReference type="PANTHER" id="PTHR39087">
    <property type="entry name" value="UPF0104 MEMBRANE PROTEIN MJ1595"/>
    <property type="match status" value="1"/>
</dbReference>
<protein>
    <recommendedName>
        <fullName evidence="10">TIGR00374 family protein</fullName>
    </recommendedName>
</protein>